<gene>
    <name evidence="1" type="ORF">BM524_18695</name>
</gene>
<protein>
    <submittedName>
        <fullName evidence="1">Uncharacterized protein</fullName>
    </submittedName>
</protein>
<organism evidence="1 2">
    <name type="scientific">Alteromonas mediterranea</name>
    <dbReference type="NCBI Taxonomy" id="314275"/>
    <lineage>
        <taxon>Bacteria</taxon>
        <taxon>Pseudomonadati</taxon>
        <taxon>Pseudomonadota</taxon>
        <taxon>Gammaproteobacteria</taxon>
        <taxon>Alteromonadales</taxon>
        <taxon>Alteromonadaceae</taxon>
        <taxon>Alteromonas/Salinimonas group</taxon>
        <taxon>Alteromonas</taxon>
    </lineage>
</organism>
<proteinExistence type="predicted"/>
<dbReference type="Proteomes" id="UP000182101">
    <property type="component" value="Plasmid pAMCP48-600"/>
</dbReference>
<evidence type="ECO:0000313" key="2">
    <source>
        <dbReference type="Proteomes" id="UP000182101"/>
    </source>
</evidence>
<keyword evidence="1" id="KW-0614">Plasmid</keyword>
<dbReference type="EMBL" id="CP018025">
    <property type="protein sequence ID" value="APD91950.1"/>
    <property type="molecule type" value="Genomic_DNA"/>
</dbReference>
<accession>A0AAC9NSR0</accession>
<evidence type="ECO:0000313" key="1">
    <source>
        <dbReference type="EMBL" id="APD91950.1"/>
    </source>
</evidence>
<sequence>MEVVNTGFYDNERGEYVYLEEIMEAHWLQHLDSEEYMIVGRDEHGFESYGTAREEELLFSLADKTLEDDVEMRTRGWRVLPQEGRLFCSVLGLISLSRSDMVAVEQGVKDALENRMNGRAGVDIKKLKIDSEFGNVSVDTNTMSYVDMGYIEDYISLPEAYKKVRD</sequence>
<reference evidence="1 2" key="1">
    <citation type="submission" date="2016-11" db="EMBL/GenBank/DDBJ databases">
        <title>Networking in microbes: conjugative elements and plasmids in the genus Alteromonas.</title>
        <authorList>
            <person name="Lopez-Perez M."/>
            <person name="Ramon-Marco N."/>
            <person name="Rodriguez-Valera F."/>
        </authorList>
    </citation>
    <scope>NUCLEOTIDE SEQUENCE [LARGE SCALE GENOMIC DNA]</scope>
    <source>
        <strain evidence="1 2">CP48</strain>
        <plasmid evidence="2">pamcp48-600</plasmid>
    </source>
</reference>
<dbReference type="RefSeq" id="WP_071960560.1">
    <property type="nucleotide sequence ID" value="NZ_CP018025.1"/>
</dbReference>
<dbReference type="AlphaFoldDB" id="A0AAC9NSR0"/>
<name>A0AAC9NSR0_9ALTE</name>
<geneLocation type="plasmid" evidence="2">
    <name>pamcp48-600</name>
</geneLocation>